<feature type="transmembrane region" description="Helical" evidence="14">
    <location>
        <begin position="153"/>
        <end position="173"/>
    </location>
</feature>
<evidence type="ECO:0000313" key="17">
    <source>
        <dbReference type="EMBL" id="AJD49248.1"/>
    </source>
</evidence>
<keyword evidence="7 14" id="KW-0812">Transmembrane</keyword>
<reference evidence="17 18" key="1">
    <citation type="journal article" date="2012" name="J. Bacteriol.">
        <title>Genome sequence of an alkane-degrading bacterium, Alcanivorax pacificus type strain W11-5, isolated from deep sea sediment.</title>
        <authorList>
            <person name="Lai Q."/>
            <person name="Shao Z."/>
        </authorList>
    </citation>
    <scope>NUCLEOTIDE SEQUENCE [LARGE SCALE GENOMIC DNA]</scope>
    <source>
        <strain evidence="17 18">W11-5</strain>
    </source>
</reference>
<dbReference type="InterPro" id="IPR036890">
    <property type="entry name" value="HATPase_C_sf"/>
</dbReference>
<dbReference type="InterPro" id="IPR003660">
    <property type="entry name" value="HAMP_dom"/>
</dbReference>
<gene>
    <name evidence="17" type="ORF">S7S_14180</name>
</gene>
<dbReference type="SUPFAM" id="SSF55874">
    <property type="entry name" value="ATPase domain of HSP90 chaperone/DNA topoisomerase II/histidine kinase"/>
    <property type="match status" value="1"/>
</dbReference>
<dbReference type="GO" id="GO:0005524">
    <property type="term" value="F:ATP binding"/>
    <property type="evidence" value="ECO:0007669"/>
    <property type="project" value="UniProtKB-KW"/>
</dbReference>
<keyword evidence="12 14" id="KW-0902">Two-component regulatory system</keyword>
<evidence type="ECO:0000256" key="11">
    <source>
        <dbReference type="ARBA" id="ARBA00022989"/>
    </source>
</evidence>
<dbReference type="Proteomes" id="UP000006764">
    <property type="component" value="Chromosome"/>
</dbReference>
<protein>
    <recommendedName>
        <fullName evidence="14">Sensor protein</fullName>
        <ecNumber evidence="14">2.7.13.3</ecNumber>
    </recommendedName>
</protein>
<evidence type="ECO:0000256" key="7">
    <source>
        <dbReference type="ARBA" id="ARBA00022692"/>
    </source>
</evidence>
<dbReference type="InterPro" id="IPR003594">
    <property type="entry name" value="HATPase_dom"/>
</dbReference>
<evidence type="ECO:0000256" key="1">
    <source>
        <dbReference type="ARBA" id="ARBA00000085"/>
    </source>
</evidence>
<keyword evidence="8 14" id="KW-0547">Nucleotide-binding</keyword>
<dbReference type="SMART" id="SM00388">
    <property type="entry name" value="HisKA"/>
    <property type="match status" value="1"/>
</dbReference>
<keyword evidence="9 14" id="KW-0418">Kinase</keyword>
<dbReference type="SUPFAM" id="SSF47384">
    <property type="entry name" value="Homodimeric domain of signal transducing histidine kinase"/>
    <property type="match status" value="1"/>
</dbReference>
<sequence>MVGLAMLLVFLIFNWISVKSLDQHFAEMDEEELRVIASSVIRALGEVHDNSDAQALQRAVRGHHGVYYYVANAAGEALYAPRGGPDLARFAANEHPVNLASEQEMSIWEESGTHYRGAVLQIGGDNTLSEKYTIAVAMDIGVHLTFISSFKRIQWWTVCVVMCIVILVAWSAVRWGHKPIRRANEKIRAITSSKLYMRLDPKEVPIELEETIASFNAMLGRIEEGYAQLANVSADIAHELRTPVTNLTTQTEVAVGQPRSADEYREILYSNLEEFGRLNRMINDMLFLAQTENAPDDLYLETVDLTEATQGLFEYFEAWVEDRGVSLQLKGRAAPIQADREMLRRALSNLLSNAIRYTPRGASITVRLHQDVGATTISVENPGPKIPRQALSRIFDRFYRVDPSRQSKGEGAGLGLVIVKTIVEAHKGRIHAESDDSLTRFVVTLPHTFCNPLFATKARLNDG</sequence>
<dbReference type="NCBIfam" id="NF007345">
    <property type="entry name" value="PRK09835.1"/>
    <property type="match status" value="1"/>
</dbReference>
<dbReference type="NCBIfam" id="TIGR01386">
    <property type="entry name" value="cztS_silS_copS"/>
    <property type="match status" value="1"/>
</dbReference>
<dbReference type="STRING" id="391936.S7S_14180"/>
<evidence type="ECO:0000259" key="16">
    <source>
        <dbReference type="PROSITE" id="PS50885"/>
    </source>
</evidence>
<dbReference type="InterPro" id="IPR006290">
    <property type="entry name" value="CztS_silS_copS"/>
</dbReference>
<dbReference type="EMBL" id="CP004387">
    <property type="protein sequence ID" value="AJD49248.1"/>
    <property type="molecule type" value="Genomic_DNA"/>
</dbReference>
<evidence type="ECO:0000256" key="14">
    <source>
        <dbReference type="RuleBase" id="RU364088"/>
    </source>
</evidence>
<evidence type="ECO:0000313" key="18">
    <source>
        <dbReference type="Proteomes" id="UP000006764"/>
    </source>
</evidence>
<dbReference type="SMART" id="SM00304">
    <property type="entry name" value="HAMP"/>
    <property type="match status" value="1"/>
</dbReference>
<evidence type="ECO:0000256" key="5">
    <source>
        <dbReference type="ARBA" id="ARBA00022553"/>
    </source>
</evidence>
<evidence type="ECO:0000256" key="3">
    <source>
        <dbReference type="ARBA" id="ARBA00022475"/>
    </source>
</evidence>
<accession>A0A0B4XS15</accession>
<dbReference type="Gene3D" id="1.10.287.130">
    <property type="match status" value="1"/>
</dbReference>
<dbReference type="Gene3D" id="6.10.340.10">
    <property type="match status" value="1"/>
</dbReference>
<evidence type="ECO:0000256" key="4">
    <source>
        <dbReference type="ARBA" id="ARBA00022519"/>
    </source>
</evidence>
<name>A0A0B4XS15_9GAMM</name>
<dbReference type="InterPro" id="IPR036097">
    <property type="entry name" value="HisK_dim/P_sf"/>
</dbReference>
<evidence type="ECO:0000256" key="8">
    <source>
        <dbReference type="ARBA" id="ARBA00022741"/>
    </source>
</evidence>
<evidence type="ECO:0000256" key="10">
    <source>
        <dbReference type="ARBA" id="ARBA00022840"/>
    </source>
</evidence>
<dbReference type="PANTHER" id="PTHR45436">
    <property type="entry name" value="SENSOR HISTIDINE KINASE YKOH"/>
    <property type="match status" value="1"/>
</dbReference>
<comment type="function">
    <text evidence="14">Member of a two-component regulatory system.</text>
</comment>
<dbReference type="FunFam" id="3.30.565.10:FF:000006">
    <property type="entry name" value="Sensor histidine kinase WalK"/>
    <property type="match status" value="1"/>
</dbReference>
<keyword evidence="3 14" id="KW-1003">Cell membrane</keyword>
<dbReference type="InterPro" id="IPR050428">
    <property type="entry name" value="TCS_sensor_his_kinase"/>
</dbReference>
<comment type="catalytic activity">
    <reaction evidence="1 14">
        <text>ATP + protein L-histidine = ADP + protein N-phospho-L-histidine.</text>
        <dbReference type="EC" id="2.7.13.3"/>
    </reaction>
</comment>
<dbReference type="PANTHER" id="PTHR45436:SF15">
    <property type="entry name" value="SENSOR HISTIDINE KINASE CUSS"/>
    <property type="match status" value="1"/>
</dbReference>
<dbReference type="Pfam" id="PF00512">
    <property type="entry name" value="HisKA"/>
    <property type="match status" value="1"/>
</dbReference>
<evidence type="ECO:0000256" key="9">
    <source>
        <dbReference type="ARBA" id="ARBA00022777"/>
    </source>
</evidence>
<dbReference type="InterPro" id="IPR003661">
    <property type="entry name" value="HisK_dim/P_dom"/>
</dbReference>
<evidence type="ECO:0000256" key="12">
    <source>
        <dbReference type="ARBA" id="ARBA00023012"/>
    </source>
</evidence>
<keyword evidence="4 14" id="KW-0997">Cell inner membrane</keyword>
<proteinExistence type="predicted"/>
<dbReference type="InterPro" id="IPR048590">
    <property type="entry name" value="CusS-like_sensor"/>
</dbReference>
<dbReference type="AlphaFoldDB" id="A0A0B4XS15"/>
<dbReference type="Pfam" id="PF21085">
    <property type="entry name" value="CusS"/>
    <property type="match status" value="1"/>
</dbReference>
<dbReference type="InterPro" id="IPR004358">
    <property type="entry name" value="Sig_transdc_His_kin-like_C"/>
</dbReference>
<organism evidence="17 18">
    <name type="scientific">Isoalcanivorax pacificus W11-5</name>
    <dbReference type="NCBI Taxonomy" id="391936"/>
    <lineage>
        <taxon>Bacteria</taxon>
        <taxon>Pseudomonadati</taxon>
        <taxon>Pseudomonadota</taxon>
        <taxon>Gammaproteobacteria</taxon>
        <taxon>Oceanospirillales</taxon>
        <taxon>Alcanivoracaceae</taxon>
        <taxon>Isoalcanivorax</taxon>
    </lineage>
</organism>
<feature type="domain" description="HAMP" evidence="16">
    <location>
        <begin position="174"/>
        <end position="227"/>
    </location>
</feature>
<keyword evidence="18" id="KW-1185">Reference proteome</keyword>
<keyword evidence="13 14" id="KW-0472">Membrane</keyword>
<dbReference type="PROSITE" id="PS50109">
    <property type="entry name" value="HIS_KIN"/>
    <property type="match status" value="1"/>
</dbReference>
<dbReference type="CDD" id="cd00082">
    <property type="entry name" value="HisKA"/>
    <property type="match status" value="1"/>
</dbReference>
<evidence type="ECO:0000256" key="2">
    <source>
        <dbReference type="ARBA" id="ARBA00004429"/>
    </source>
</evidence>
<dbReference type="HOGENOM" id="CLU_000445_89_6_6"/>
<dbReference type="Gene3D" id="3.30.565.10">
    <property type="entry name" value="Histidine kinase-like ATPase, C-terminal domain"/>
    <property type="match status" value="1"/>
</dbReference>
<keyword evidence="11 14" id="KW-1133">Transmembrane helix</keyword>
<dbReference type="PROSITE" id="PS50885">
    <property type="entry name" value="HAMP"/>
    <property type="match status" value="1"/>
</dbReference>
<dbReference type="PRINTS" id="PR00344">
    <property type="entry name" value="BCTRLSENSOR"/>
</dbReference>
<comment type="subcellular location">
    <subcellularLocation>
        <location evidence="2">Cell inner membrane</location>
        <topology evidence="2">Multi-pass membrane protein</topology>
    </subcellularLocation>
</comment>
<evidence type="ECO:0000256" key="13">
    <source>
        <dbReference type="ARBA" id="ARBA00023136"/>
    </source>
</evidence>
<dbReference type="KEGG" id="apac:S7S_14180"/>
<keyword evidence="5" id="KW-0597">Phosphoprotein</keyword>
<dbReference type="EC" id="2.7.13.3" evidence="14"/>
<dbReference type="GO" id="GO:0000155">
    <property type="term" value="F:phosphorelay sensor kinase activity"/>
    <property type="evidence" value="ECO:0007669"/>
    <property type="project" value="InterPro"/>
</dbReference>
<evidence type="ECO:0000256" key="6">
    <source>
        <dbReference type="ARBA" id="ARBA00022679"/>
    </source>
</evidence>
<keyword evidence="10 14" id="KW-0067">ATP-binding</keyword>
<keyword evidence="6 14" id="KW-0808">Transferase</keyword>
<dbReference type="Pfam" id="PF02518">
    <property type="entry name" value="HATPase_c"/>
    <property type="match status" value="1"/>
</dbReference>
<dbReference type="InterPro" id="IPR005467">
    <property type="entry name" value="His_kinase_dom"/>
</dbReference>
<dbReference type="GO" id="GO:0005886">
    <property type="term" value="C:plasma membrane"/>
    <property type="evidence" value="ECO:0007669"/>
    <property type="project" value="UniProtKB-SubCell"/>
</dbReference>
<feature type="domain" description="Histidine kinase" evidence="15">
    <location>
        <begin position="235"/>
        <end position="449"/>
    </location>
</feature>
<evidence type="ECO:0000259" key="15">
    <source>
        <dbReference type="PROSITE" id="PS50109"/>
    </source>
</evidence>
<dbReference type="SMART" id="SM00387">
    <property type="entry name" value="HATPase_c"/>
    <property type="match status" value="1"/>
</dbReference>